<name>A0A8D8XSU2_9HEMI</name>
<protein>
    <submittedName>
        <fullName evidence="2">Uncharacterized protein</fullName>
    </submittedName>
</protein>
<feature type="compositionally biased region" description="Low complexity" evidence="1">
    <location>
        <begin position="7"/>
        <end position="23"/>
    </location>
</feature>
<sequence>MTTHPRLPLSSQAQSLQLSHLPAPTLRSGSSLIHPSHPREFPHPLSLTSTHPRLPLSSQAPSLQLSHPPLPGPNLRLESSLIRHSRLPPQSSNGKREKRGLKIPTKG</sequence>
<feature type="compositionally biased region" description="Low complexity" evidence="1">
    <location>
        <begin position="52"/>
        <end position="67"/>
    </location>
</feature>
<reference evidence="2" key="1">
    <citation type="submission" date="2021-05" db="EMBL/GenBank/DDBJ databases">
        <authorList>
            <person name="Alioto T."/>
            <person name="Alioto T."/>
            <person name="Gomez Garrido J."/>
        </authorList>
    </citation>
    <scope>NUCLEOTIDE SEQUENCE</scope>
</reference>
<organism evidence="2">
    <name type="scientific">Cacopsylla melanoneura</name>
    <dbReference type="NCBI Taxonomy" id="428564"/>
    <lineage>
        <taxon>Eukaryota</taxon>
        <taxon>Metazoa</taxon>
        <taxon>Ecdysozoa</taxon>
        <taxon>Arthropoda</taxon>
        <taxon>Hexapoda</taxon>
        <taxon>Insecta</taxon>
        <taxon>Pterygota</taxon>
        <taxon>Neoptera</taxon>
        <taxon>Paraneoptera</taxon>
        <taxon>Hemiptera</taxon>
        <taxon>Sternorrhyncha</taxon>
        <taxon>Psylloidea</taxon>
        <taxon>Psyllidae</taxon>
        <taxon>Psyllinae</taxon>
        <taxon>Cacopsylla</taxon>
    </lineage>
</organism>
<evidence type="ECO:0000256" key="1">
    <source>
        <dbReference type="SAM" id="MobiDB-lite"/>
    </source>
</evidence>
<dbReference type="AlphaFoldDB" id="A0A8D8XSU2"/>
<feature type="region of interest" description="Disordered" evidence="1">
    <location>
        <begin position="1"/>
        <end position="107"/>
    </location>
</feature>
<dbReference type="EMBL" id="HBUF01342592">
    <property type="protein sequence ID" value="CAG6705648.1"/>
    <property type="molecule type" value="Transcribed_RNA"/>
</dbReference>
<dbReference type="EMBL" id="HBUF01342593">
    <property type="protein sequence ID" value="CAG6705650.1"/>
    <property type="molecule type" value="Transcribed_RNA"/>
</dbReference>
<proteinExistence type="predicted"/>
<accession>A0A8D8XSU2</accession>
<evidence type="ECO:0000313" key="2">
    <source>
        <dbReference type="EMBL" id="CAG6705650.1"/>
    </source>
</evidence>